<comment type="caution">
    <text evidence="2">The sequence shown here is derived from an EMBL/GenBank/DDBJ whole genome shotgun (WGS) entry which is preliminary data.</text>
</comment>
<keyword evidence="1" id="KW-1133">Transmembrane helix</keyword>
<evidence type="ECO:0000313" key="3">
    <source>
        <dbReference type="Proteomes" id="UP000020467"/>
    </source>
</evidence>
<dbReference type="OrthoDB" id="4850810at2759"/>
<protein>
    <submittedName>
        <fullName evidence="2">Uncharacterized protein</fullName>
    </submittedName>
</protein>
<organism evidence="2 3">
    <name type="scientific">Colletotrichum fioriniae PJ7</name>
    <dbReference type="NCBI Taxonomy" id="1445577"/>
    <lineage>
        <taxon>Eukaryota</taxon>
        <taxon>Fungi</taxon>
        <taxon>Dikarya</taxon>
        <taxon>Ascomycota</taxon>
        <taxon>Pezizomycotina</taxon>
        <taxon>Sordariomycetes</taxon>
        <taxon>Hypocreomycetidae</taxon>
        <taxon>Glomerellales</taxon>
        <taxon>Glomerellaceae</taxon>
        <taxon>Colletotrichum</taxon>
        <taxon>Colletotrichum acutatum species complex</taxon>
    </lineage>
</organism>
<proteinExistence type="predicted"/>
<feature type="transmembrane region" description="Helical" evidence="1">
    <location>
        <begin position="99"/>
        <end position="122"/>
    </location>
</feature>
<feature type="transmembrane region" description="Helical" evidence="1">
    <location>
        <begin position="155"/>
        <end position="175"/>
    </location>
</feature>
<sequence length="570" mass="64065">MELDNFAQISEESSRRRRNTLNIMLSDATHANEFQADTVTTSRAPTLTTHGQHNTKNHSFFIQIIVFLTSWVLFGIGCLTITPQTHFNFPWRLGFEKQLIIIGLLLSLMKTCLNEIVGLTLMSLQARYANRLQQPSLANRDAVLSRTPLRPKDSGWFYIPLLFLWSLPIGIGVAYKSALGGEASNRYCLSSVLGQIPARPYGLVSLTPDELFVSTGSAPYLMTNATFDFFTNSDHGSTFPSTDDFPKPFGYNLLLLSNKSAAALDLPSFSYLSAIQDSLRGDDTLIMNATVRGFVTQSNMTVERLHMAFWENTIEANELGLTSYSDFDDSSIALGMMPNVPNGHATTSCLVGFYRRTYTRWFDSYDKLDNEEVKEFRHSTLMFTTHRTICTASWRVTRQSLRLQYGHCPTAAAGILRDDGILNRTDSAHFSPFTVDALPIIGRLLSEFPKGKSRADSPWKLSSFAMAVVGSYWARGAYLLPKFVKEGIPEDSKYAPEQETFELTRGVLHPYWWLYVVLGAQPFITGLAFVANYIWPHRVAIRDDERLESHHLLKDIAADAISMVSELRST</sequence>
<evidence type="ECO:0000313" key="2">
    <source>
        <dbReference type="EMBL" id="EXF73572.1"/>
    </source>
</evidence>
<keyword evidence="3" id="KW-1185">Reference proteome</keyword>
<name>A0A010Q189_9PEZI</name>
<accession>A0A010Q189</accession>
<gene>
    <name evidence="2" type="ORF">CFIO01_02864</name>
</gene>
<dbReference type="eggNOG" id="ENOG502SNG0">
    <property type="taxonomic scope" value="Eukaryota"/>
</dbReference>
<dbReference type="HOGENOM" id="CLU_511907_0_0_1"/>
<dbReference type="KEGG" id="cfj:CFIO01_02864"/>
<dbReference type="AlphaFoldDB" id="A0A010Q189"/>
<keyword evidence="1" id="KW-0472">Membrane</keyword>
<dbReference type="Proteomes" id="UP000020467">
    <property type="component" value="Unassembled WGS sequence"/>
</dbReference>
<dbReference type="EMBL" id="JARH01001052">
    <property type="protein sequence ID" value="EXF73572.1"/>
    <property type="molecule type" value="Genomic_DNA"/>
</dbReference>
<feature type="transmembrane region" description="Helical" evidence="1">
    <location>
        <begin position="512"/>
        <end position="535"/>
    </location>
</feature>
<feature type="transmembrane region" description="Helical" evidence="1">
    <location>
        <begin position="60"/>
        <end position="79"/>
    </location>
</feature>
<keyword evidence="1" id="KW-0812">Transmembrane</keyword>
<reference evidence="2 3" key="1">
    <citation type="submission" date="2014-02" db="EMBL/GenBank/DDBJ databases">
        <title>The genome sequence of Colletotrichum fioriniae PJ7.</title>
        <authorList>
            <person name="Baroncelli R."/>
            <person name="Thon M.R."/>
        </authorList>
    </citation>
    <scope>NUCLEOTIDE SEQUENCE [LARGE SCALE GENOMIC DNA]</scope>
    <source>
        <strain evidence="2 3">PJ7</strain>
    </source>
</reference>
<evidence type="ECO:0000256" key="1">
    <source>
        <dbReference type="SAM" id="Phobius"/>
    </source>
</evidence>